<evidence type="ECO:0000313" key="7">
    <source>
        <dbReference type="Proteomes" id="UP000190395"/>
    </source>
</evidence>
<proteinExistence type="predicted"/>
<organism evidence="6 7">
    <name type="scientific">Treponema berlinense</name>
    <dbReference type="NCBI Taxonomy" id="225004"/>
    <lineage>
        <taxon>Bacteria</taxon>
        <taxon>Pseudomonadati</taxon>
        <taxon>Spirochaetota</taxon>
        <taxon>Spirochaetia</taxon>
        <taxon>Spirochaetales</taxon>
        <taxon>Treponemataceae</taxon>
        <taxon>Treponema</taxon>
    </lineage>
</organism>
<accession>A0A1T4PR61</accession>
<keyword evidence="1" id="KW-0805">Transcription regulation</keyword>
<dbReference type="OrthoDB" id="9799663at2"/>
<keyword evidence="3" id="KW-0804">Transcription</keyword>
<protein>
    <submittedName>
        <fullName evidence="6">DNA-binding transcriptional regulator, MarR family</fullName>
    </submittedName>
</protein>
<evidence type="ECO:0000256" key="1">
    <source>
        <dbReference type="ARBA" id="ARBA00023015"/>
    </source>
</evidence>
<keyword evidence="2 6" id="KW-0238">DNA-binding</keyword>
<dbReference type="PANTHER" id="PTHR42756">
    <property type="entry name" value="TRANSCRIPTIONAL REGULATOR, MARR"/>
    <property type="match status" value="1"/>
</dbReference>
<dbReference type="PROSITE" id="PS50995">
    <property type="entry name" value="HTH_MARR_2"/>
    <property type="match status" value="1"/>
</dbReference>
<name>A0A1T4PR61_9SPIR</name>
<feature type="domain" description="HTH marR-type" evidence="5">
    <location>
        <begin position="5"/>
        <end position="140"/>
    </location>
</feature>
<dbReference type="Gene3D" id="1.10.10.10">
    <property type="entry name" value="Winged helix-like DNA-binding domain superfamily/Winged helix DNA-binding domain"/>
    <property type="match status" value="1"/>
</dbReference>
<dbReference type="InterPro" id="IPR036390">
    <property type="entry name" value="WH_DNA-bd_sf"/>
</dbReference>
<evidence type="ECO:0000256" key="3">
    <source>
        <dbReference type="ARBA" id="ARBA00023163"/>
    </source>
</evidence>
<evidence type="ECO:0000313" key="6">
    <source>
        <dbReference type="EMBL" id="SJZ94023.1"/>
    </source>
</evidence>
<dbReference type="SMART" id="SM00347">
    <property type="entry name" value="HTH_MARR"/>
    <property type="match status" value="1"/>
</dbReference>
<dbReference type="PANTHER" id="PTHR42756:SF1">
    <property type="entry name" value="TRANSCRIPTIONAL REPRESSOR OF EMRAB OPERON"/>
    <property type="match status" value="1"/>
</dbReference>
<feature type="compositionally biased region" description="Polar residues" evidence="4">
    <location>
        <begin position="95"/>
        <end position="107"/>
    </location>
</feature>
<sequence length="144" mass="16345">MIYDQNSILSLISHIHSQSQNFLQKKLSALGLTKLATSHGNILFCLSRTKSLSLSELSQKINRDKSTTTALVKKLEQSGLVEQKKDPHDSRKKQIQLTQKGSQYNEKTNDLSNELMQNSWKNFTVQEKTQLVSLLNKLSANLEE</sequence>
<evidence type="ECO:0000259" key="5">
    <source>
        <dbReference type="PROSITE" id="PS50995"/>
    </source>
</evidence>
<keyword evidence="7" id="KW-1185">Reference proteome</keyword>
<dbReference type="PRINTS" id="PR00598">
    <property type="entry name" value="HTHMARR"/>
</dbReference>
<dbReference type="Pfam" id="PF01047">
    <property type="entry name" value="MarR"/>
    <property type="match status" value="1"/>
</dbReference>
<dbReference type="Proteomes" id="UP000190395">
    <property type="component" value="Unassembled WGS sequence"/>
</dbReference>
<evidence type="ECO:0000256" key="2">
    <source>
        <dbReference type="ARBA" id="ARBA00023125"/>
    </source>
</evidence>
<dbReference type="AlphaFoldDB" id="A0A1T4PR61"/>
<dbReference type="GeneID" id="303367912"/>
<dbReference type="SUPFAM" id="SSF46785">
    <property type="entry name" value="Winged helix' DNA-binding domain"/>
    <property type="match status" value="1"/>
</dbReference>
<dbReference type="InterPro" id="IPR036388">
    <property type="entry name" value="WH-like_DNA-bd_sf"/>
</dbReference>
<dbReference type="GO" id="GO:0003700">
    <property type="term" value="F:DNA-binding transcription factor activity"/>
    <property type="evidence" value="ECO:0007669"/>
    <property type="project" value="InterPro"/>
</dbReference>
<evidence type="ECO:0000256" key="4">
    <source>
        <dbReference type="SAM" id="MobiDB-lite"/>
    </source>
</evidence>
<dbReference type="STRING" id="225004.SAMN02745152_01681"/>
<dbReference type="EMBL" id="FUXC01000010">
    <property type="protein sequence ID" value="SJZ94023.1"/>
    <property type="molecule type" value="Genomic_DNA"/>
</dbReference>
<reference evidence="6 7" key="1">
    <citation type="submission" date="2017-02" db="EMBL/GenBank/DDBJ databases">
        <authorList>
            <person name="Peterson S.W."/>
        </authorList>
    </citation>
    <scope>NUCLEOTIDE SEQUENCE [LARGE SCALE GENOMIC DNA]</scope>
    <source>
        <strain evidence="6 7">ATCC BAA-909</strain>
    </source>
</reference>
<feature type="region of interest" description="Disordered" evidence="4">
    <location>
        <begin position="79"/>
        <end position="107"/>
    </location>
</feature>
<gene>
    <name evidence="6" type="ORF">SAMN02745152_01681</name>
</gene>
<dbReference type="RefSeq" id="WP_078931415.1">
    <property type="nucleotide sequence ID" value="NZ_CAMCOW010000056.1"/>
</dbReference>
<dbReference type="GO" id="GO:0003677">
    <property type="term" value="F:DNA binding"/>
    <property type="evidence" value="ECO:0007669"/>
    <property type="project" value="UniProtKB-KW"/>
</dbReference>
<dbReference type="InterPro" id="IPR000835">
    <property type="entry name" value="HTH_MarR-typ"/>
</dbReference>